<keyword evidence="2" id="KW-1185">Reference proteome</keyword>
<comment type="caution">
    <text evidence="1">The sequence shown here is derived from an EMBL/GenBank/DDBJ whole genome shotgun (WGS) entry which is preliminary data.</text>
</comment>
<reference evidence="1" key="1">
    <citation type="journal article" date="2020" name="Stud. Mycol.">
        <title>101 Dothideomycetes genomes: a test case for predicting lifestyles and emergence of pathogens.</title>
        <authorList>
            <person name="Haridas S."/>
            <person name="Albert R."/>
            <person name="Binder M."/>
            <person name="Bloem J."/>
            <person name="Labutti K."/>
            <person name="Salamov A."/>
            <person name="Andreopoulos B."/>
            <person name="Baker S."/>
            <person name="Barry K."/>
            <person name="Bills G."/>
            <person name="Bluhm B."/>
            <person name="Cannon C."/>
            <person name="Castanera R."/>
            <person name="Culley D."/>
            <person name="Daum C."/>
            <person name="Ezra D."/>
            <person name="Gonzalez J."/>
            <person name="Henrissat B."/>
            <person name="Kuo A."/>
            <person name="Liang C."/>
            <person name="Lipzen A."/>
            <person name="Lutzoni F."/>
            <person name="Magnuson J."/>
            <person name="Mondo S."/>
            <person name="Nolan M."/>
            <person name="Ohm R."/>
            <person name="Pangilinan J."/>
            <person name="Park H.-J."/>
            <person name="Ramirez L."/>
            <person name="Alfaro M."/>
            <person name="Sun H."/>
            <person name="Tritt A."/>
            <person name="Yoshinaga Y."/>
            <person name="Zwiers L.-H."/>
            <person name="Turgeon B."/>
            <person name="Goodwin S."/>
            <person name="Spatafora J."/>
            <person name="Crous P."/>
            <person name="Grigoriev I."/>
        </authorList>
    </citation>
    <scope>NUCLEOTIDE SEQUENCE</scope>
    <source>
        <strain evidence="1">CBS 101060</strain>
    </source>
</reference>
<protein>
    <submittedName>
        <fullName evidence="1">Uncharacterized protein</fullName>
    </submittedName>
</protein>
<dbReference type="EMBL" id="MU006092">
    <property type="protein sequence ID" value="KAF2840703.1"/>
    <property type="molecule type" value="Genomic_DNA"/>
</dbReference>
<evidence type="ECO:0000313" key="2">
    <source>
        <dbReference type="Proteomes" id="UP000799429"/>
    </source>
</evidence>
<organism evidence="1 2">
    <name type="scientific">Patellaria atrata CBS 101060</name>
    <dbReference type="NCBI Taxonomy" id="1346257"/>
    <lineage>
        <taxon>Eukaryota</taxon>
        <taxon>Fungi</taxon>
        <taxon>Dikarya</taxon>
        <taxon>Ascomycota</taxon>
        <taxon>Pezizomycotina</taxon>
        <taxon>Dothideomycetes</taxon>
        <taxon>Dothideomycetes incertae sedis</taxon>
        <taxon>Patellariales</taxon>
        <taxon>Patellariaceae</taxon>
        <taxon>Patellaria</taxon>
    </lineage>
</organism>
<name>A0A9P4VR92_9PEZI</name>
<gene>
    <name evidence="1" type="ORF">M501DRAFT_627327</name>
</gene>
<evidence type="ECO:0000313" key="1">
    <source>
        <dbReference type="EMBL" id="KAF2840703.1"/>
    </source>
</evidence>
<dbReference type="Proteomes" id="UP000799429">
    <property type="component" value="Unassembled WGS sequence"/>
</dbReference>
<proteinExistence type="predicted"/>
<sequence>MLPECTCMKMCRLTLKFCLVNHTLVVEQLFLHDAVDSSIATTEWCTAIHFPSFAPGQSSVLFVPSTEQYNLMKRQIHSMEVRACIKSTVIVKRESNSFKYFAQPSHFIQSICYVRSSRFVRYSLVILDSPVGLYRLGHLNSQFVLKNRTTLYCSALSYMRNLRLNLVLFIFRTYV</sequence>
<accession>A0A9P4VR92</accession>
<dbReference type="AlphaFoldDB" id="A0A9P4VR92"/>